<organism evidence="1 2">
    <name type="scientific">Methylorubrum extorquens DSM 13060</name>
    <dbReference type="NCBI Taxonomy" id="882800"/>
    <lineage>
        <taxon>Bacteria</taxon>
        <taxon>Pseudomonadati</taxon>
        <taxon>Pseudomonadota</taxon>
        <taxon>Alphaproteobacteria</taxon>
        <taxon>Hyphomicrobiales</taxon>
        <taxon>Methylobacteriaceae</taxon>
        <taxon>Methylorubrum</taxon>
    </lineage>
</organism>
<proteinExistence type="predicted"/>
<comment type="caution">
    <text evidence="1">The sequence shown here is derived from an EMBL/GenBank/DDBJ whole genome shotgun (WGS) entry which is preliminary data.</text>
</comment>
<reference evidence="1 2" key="1">
    <citation type="submission" date="2011-09" db="EMBL/GenBank/DDBJ databases">
        <title>The draft genome of Methylobacterium extorquens DSM 13060.</title>
        <authorList>
            <consortium name="US DOE Joint Genome Institute (JGI-PGF)"/>
            <person name="Lucas S."/>
            <person name="Han J."/>
            <person name="Lapidus A."/>
            <person name="Cheng J.-F."/>
            <person name="Goodwin L."/>
            <person name="Pitluck S."/>
            <person name="Peters L."/>
            <person name="Land M.L."/>
            <person name="Hauser L."/>
            <person name="Koskimaki J."/>
            <person name="Halonen O."/>
            <person name="Pirttila A."/>
            <person name="Frank C."/>
            <person name="Woyke T.J."/>
        </authorList>
    </citation>
    <scope>NUCLEOTIDE SEQUENCE [LARGE SCALE GENOMIC DNA]</scope>
    <source>
        <strain evidence="1 2">DSM 13060</strain>
    </source>
</reference>
<feature type="non-terminal residue" evidence="1">
    <location>
        <position position="1"/>
    </location>
</feature>
<accession>H1KDB2</accession>
<dbReference type="EMBL" id="AGJK01000009">
    <property type="protein sequence ID" value="EHP94425.1"/>
    <property type="molecule type" value="Genomic_DNA"/>
</dbReference>
<sequence>AAGPVALAGKREPVRGAAALKPAGPGGTEAERQRLLKIFAAAGAGQE</sequence>
<protein>
    <submittedName>
        <fullName evidence="1">Uncharacterized protein</fullName>
    </submittedName>
</protein>
<dbReference type="AlphaFoldDB" id="H1KDB2"/>
<gene>
    <name evidence="1" type="ORF">MetexDRAFT_0624</name>
</gene>
<evidence type="ECO:0000313" key="2">
    <source>
        <dbReference type="Proteomes" id="UP000004382"/>
    </source>
</evidence>
<name>H1KDB2_METEX</name>
<dbReference type="Proteomes" id="UP000004382">
    <property type="component" value="Unassembled WGS sequence"/>
</dbReference>
<evidence type="ECO:0000313" key="1">
    <source>
        <dbReference type="EMBL" id="EHP94425.1"/>
    </source>
</evidence>